<feature type="region of interest" description="Disordered" evidence="1">
    <location>
        <begin position="738"/>
        <end position="785"/>
    </location>
</feature>
<sequence>MAVPRSPSPLRQSQTHPDHNFTGVDTEFDDDADSDDDEAEHESASSVSQFAANFAQKVGGFVGGMTSPSPSPGPTAISSSEIEREALRERERGRREAERILKAESHRSSLEDRVLAMLDTTRALPPPPSRSQTLPNAQSSQPSSPTSWWSATRNRLTPTKDLTPAQQVIQDAKRIEREREKAEKEYQKELKRSSRGKDKDWPSISDNKYSDPAFLNLNVPPASTPQHKRSGSPTSPSPNATSSPGRVLGSPSATGSPARSFTAPNLTPSPNRSTASNASPGRADQPPLYAQFNAQGGLDVHLTLITIAKRFEKLEKWTVGHVRALEDRMGDVERWLVDKEQREQQPEHGPRIPANVNKEEARHMSDSHQEVRHEVQNLRDEVLELQGRIGELGREMADMSRERAIERVMPQKLSSSTKSHSTQVLETSPPPTSSSYAAIESTGDGDWPNLQPHKRVPSVRESTSPPLLRSLSRQTTGSRLPYPTGDYAPAPPEVGSVLSGTFSPPTSPPGSLSSRTPTKKPTSGQNQLISGIGLGLATAGPSGAAQMSSSASTYSTSYSNASFSSVSSISPSTSPSPSPGHRAQQKIDSNSSPSTASRGARVLPIPPSSAKEVSTSSPSGGRKRYTVALGTPITRASAMMAETESSFVNGNNRNNVEDHGLPRQGSNSSIGRAFFSSSPISVGKDHGEDNDQNLIGEETIGKSSSRNALATALKHEETEAFTPTHSRIRAQSAYGFSSIAQQSQSKGRTEPSPTTSGGTAPLRPRIRSQSISPHPSATVVSPPVAGSKFVDPLVLRRQEASTKPEKLAMPRPISGKIPIGQLVKFFDGDAKK</sequence>
<feature type="compositionally biased region" description="Low complexity" evidence="1">
    <location>
        <begin position="137"/>
        <end position="152"/>
    </location>
</feature>
<feature type="region of interest" description="Disordered" evidence="1">
    <location>
        <begin position="647"/>
        <end position="692"/>
    </location>
</feature>
<feature type="compositionally biased region" description="Basic and acidic residues" evidence="1">
    <location>
        <begin position="171"/>
        <end position="201"/>
    </location>
</feature>
<organism evidence="2 3">
    <name type="scientific">Collybiopsis confluens</name>
    <dbReference type="NCBI Taxonomy" id="2823264"/>
    <lineage>
        <taxon>Eukaryota</taxon>
        <taxon>Fungi</taxon>
        <taxon>Dikarya</taxon>
        <taxon>Basidiomycota</taxon>
        <taxon>Agaricomycotina</taxon>
        <taxon>Agaricomycetes</taxon>
        <taxon>Agaricomycetidae</taxon>
        <taxon>Agaricales</taxon>
        <taxon>Marasmiineae</taxon>
        <taxon>Omphalotaceae</taxon>
        <taxon>Collybiopsis</taxon>
    </lineage>
</organism>
<accession>A0A8H5HXG8</accession>
<dbReference type="Proteomes" id="UP000518752">
    <property type="component" value="Unassembled WGS sequence"/>
</dbReference>
<evidence type="ECO:0000313" key="3">
    <source>
        <dbReference type="Proteomes" id="UP000518752"/>
    </source>
</evidence>
<keyword evidence="3" id="KW-1185">Reference proteome</keyword>
<feature type="compositionally biased region" description="Acidic residues" evidence="1">
    <location>
        <begin position="26"/>
        <end position="40"/>
    </location>
</feature>
<proteinExistence type="predicted"/>
<reference evidence="2 3" key="1">
    <citation type="journal article" date="2020" name="ISME J.">
        <title>Uncovering the hidden diversity of litter-decomposition mechanisms in mushroom-forming fungi.</title>
        <authorList>
            <person name="Floudas D."/>
            <person name="Bentzer J."/>
            <person name="Ahren D."/>
            <person name="Johansson T."/>
            <person name="Persson P."/>
            <person name="Tunlid A."/>
        </authorList>
    </citation>
    <scope>NUCLEOTIDE SEQUENCE [LARGE SCALE GENOMIC DNA]</scope>
    <source>
        <strain evidence="2 3">CBS 406.79</strain>
    </source>
</reference>
<comment type="caution">
    <text evidence="2">The sequence shown here is derived from an EMBL/GenBank/DDBJ whole genome shotgun (WGS) entry which is preliminary data.</text>
</comment>
<feature type="compositionally biased region" description="Polar residues" evidence="1">
    <location>
        <begin position="412"/>
        <end position="426"/>
    </location>
</feature>
<feature type="compositionally biased region" description="Basic and acidic residues" evidence="1">
    <location>
        <begin position="340"/>
        <end position="350"/>
    </location>
</feature>
<feature type="compositionally biased region" description="Polar residues" evidence="1">
    <location>
        <begin position="251"/>
        <end position="279"/>
    </location>
</feature>
<name>A0A8H5HXG8_9AGAR</name>
<evidence type="ECO:0000256" key="1">
    <source>
        <dbReference type="SAM" id="MobiDB-lite"/>
    </source>
</evidence>
<dbReference type="OrthoDB" id="3269842at2759"/>
<evidence type="ECO:0000313" key="2">
    <source>
        <dbReference type="EMBL" id="KAF5391409.1"/>
    </source>
</evidence>
<feature type="region of interest" description="Disordered" evidence="1">
    <location>
        <begin position="409"/>
        <end position="528"/>
    </location>
</feature>
<feature type="compositionally biased region" description="Polar residues" evidence="1">
    <location>
        <begin position="586"/>
        <end position="597"/>
    </location>
</feature>
<dbReference type="AlphaFoldDB" id="A0A8H5HXG8"/>
<gene>
    <name evidence="2" type="ORF">D9757_001909</name>
</gene>
<feature type="compositionally biased region" description="Polar residues" evidence="1">
    <location>
        <begin position="519"/>
        <end position="528"/>
    </location>
</feature>
<feature type="compositionally biased region" description="Low complexity" evidence="1">
    <location>
        <begin position="498"/>
        <end position="516"/>
    </location>
</feature>
<feature type="compositionally biased region" description="Basic and acidic residues" evidence="1">
    <location>
        <begin position="81"/>
        <end position="114"/>
    </location>
</feature>
<protein>
    <submittedName>
        <fullName evidence="2">Uncharacterized protein</fullName>
    </submittedName>
</protein>
<feature type="compositionally biased region" description="Low complexity" evidence="1">
    <location>
        <begin position="562"/>
        <end position="575"/>
    </location>
</feature>
<feature type="compositionally biased region" description="Polar residues" evidence="1">
    <location>
        <begin position="738"/>
        <end position="758"/>
    </location>
</feature>
<feature type="compositionally biased region" description="Polar residues" evidence="1">
    <location>
        <begin position="664"/>
        <end position="680"/>
    </location>
</feature>
<feature type="region of interest" description="Disordered" evidence="1">
    <location>
        <begin position="340"/>
        <end position="368"/>
    </location>
</feature>
<feature type="region of interest" description="Disordered" evidence="1">
    <location>
        <begin position="1"/>
        <end position="289"/>
    </location>
</feature>
<dbReference type="EMBL" id="JAACJN010000010">
    <property type="protein sequence ID" value="KAF5391409.1"/>
    <property type="molecule type" value="Genomic_DNA"/>
</dbReference>
<feature type="region of interest" description="Disordered" evidence="1">
    <location>
        <begin position="562"/>
        <end position="627"/>
    </location>
</feature>
<feature type="compositionally biased region" description="Low complexity" evidence="1">
    <location>
        <begin position="231"/>
        <end position="245"/>
    </location>
</feature>
<feature type="compositionally biased region" description="Low complexity" evidence="1">
    <location>
        <begin position="464"/>
        <end position="473"/>
    </location>
</feature>
<feature type="compositionally biased region" description="Polar residues" evidence="1">
    <location>
        <begin position="767"/>
        <end position="779"/>
    </location>
</feature>
<feature type="compositionally biased region" description="Basic and acidic residues" evidence="1">
    <location>
        <begin position="357"/>
        <end position="368"/>
    </location>
</feature>